<proteinExistence type="predicted"/>
<sequence>MASRSSAEADAERRRGVRRMKTVASGFLVFATIVYVLAFWAERAGAGGWAGYVKAAAEAGMVGGLADWFAVTALFRHPLGIPITHTAIIPNKKDALADGLGNFVGENFLSEAVIRQRLRSAGISSRLGGWLAKPESAARVTKEAASALRGALTILKDEDIQDIVGESITRKASAQQVAGPLGELLEKMVSEGGHHRAVDLVFSKAHDWLVTHQDNVMAAVLNDTPGWTPKFVDRKVGERVYKEVLRFVTAVRDDPEHASRAAIDSFLQDFANELRNDPDTMMKAERLKIEVLSRPEVQELIRSAWTSVRTLMVEAAEDEDSTLRVRVRSGIQSFGEKLSTDPNLQGKADGWLEDAAAYLVGTYRKEITSLITDTVKAWDAIETSKKIENFVGRDLQFIRINGTVVGSMAGLLIYTLSQLAS</sequence>
<dbReference type="GO" id="GO:0005886">
    <property type="term" value="C:plasma membrane"/>
    <property type="evidence" value="ECO:0007669"/>
    <property type="project" value="TreeGrafter"/>
</dbReference>
<dbReference type="EMBL" id="MLCF01000082">
    <property type="protein sequence ID" value="OIV36658.1"/>
    <property type="molecule type" value="Genomic_DNA"/>
</dbReference>
<dbReference type="Pfam" id="PF04286">
    <property type="entry name" value="DUF445"/>
    <property type="match status" value="1"/>
</dbReference>
<dbReference type="AlphaFoldDB" id="A0A1J7CAH8"/>
<dbReference type="OrthoDB" id="9769590at2"/>
<feature type="transmembrane region" description="Helical" evidence="1">
    <location>
        <begin position="23"/>
        <end position="41"/>
    </location>
</feature>
<keyword evidence="3" id="KW-1185">Reference proteome</keyword>
<gene>
    <name evidence="2" type="ORF">BIV57_15225</name>
</gene>
<evidence type="ECO:0008006" key="4">
    <source>
        <dbReference type="Google" id="ProtNLM"/>
    </source>
</evidence>
<organism evidence="2 3">
    <name type="scientific">Mangrovactinospora gilvigrisea</name>
    <dbReference type="NCBI Taxonomy" id="1428644"/>
    <lineage>
        <taxon>Bacteria</taxon>
        <taxon>Bacillati</taxon>
        <taxon>Actinomycetota</taxon>
        <taxon>Actinomycetes</taxon>
        <taxon>Kitasatosporales</taxon>
        <taxon>Streptomycetaceae</taxon>
        <taxon>Mangrovactinospora</taxon>
    </lineage>
</organism>
<evidence type="ECO:0000313" key="3">
    <source>
        <dbReference type="Proteomes" id="UP000243342"/>
    </source>
</evidence>
<evidence type="ECO:0000313" key="2">
    <source>
        <dbReference type="EMBL" id="OIV36658.1"/>
    </source>
</evidence>
<accession>A0A1J7CAH8</accession>
<dbReference type="STRING" id="1428644.BIV57_15225"/>
<protein>
    <recommendedName>
        <fullName evidence="4">DUF445 domain-containing protein</fullName>
    </recommendedName>
</protein>
<dbReference type="PANTHER" id="PTHR38442">
    <property type="entry name" value="INNER MEMBRANE PROTEIN-RELATED"/>
    <property type="match status" value="1"/>
</dbReference>
<comment type="caution">
    <text evidence="2">The sequence shown here is derived from an EMBL/GenBank/DDBJ whole genome shotgun (WGS) entry which is preliminary data.</text>
</comment>
<name>A0A1J7CAH8_9ACTN</name>
<dbReference type="Proteomes" id="UP000243342">
    <property type="component" value="Unassembled WGS sequence"/>
</dbReference>
<keyword evidence="1" id="KW-0812">Transmembrane</keyword>
<reference evidence="2 3" key="1">
    <citation type="submission" date="2016-10" db="EMBL/GenBank/DDBJ databases">
        <title>Genome sequence of Streptomyces gilvigriseus MUSC 26.</title>
        <authorList>
            <person name="Lee L.-H."/>
            <person name="Ser H.-L."/>
        </authorList>
    </citation>
    <scope>NUCLEOTIDE SEQUENCE [LARGE SCALE GENOMIC DNA]</scope>
    <source>
        <strain evidence="2 3">MUSC 26</strain>
    </source>
</reference>
<dbReference type="InterPro" id="IPR007383">
    <property type="entry name" value="DUF445"/>
</dbReference>
<evidence type="ECO:0000256" key="1">
    <source>
        <dbReference type="SAM" id="Phobius"/>
    </source>
</evidence>
<dbReference type="PANTHER" id="PTHR38442:SF1">
    <property type="entry name" value="INNER MEMBRANE PROTEIN"/>
    <property type="match status" value="1"/>
</dbReference>
<keyword evidence="1" id="KW-0472">Membrane</keyword>
<dbReference type="RefSeq" id="WP_071657413.1">
    <property type="nucleotide sequence ID" value="NZ_MLCF01000082.1"/>
</dbReference>
<keyword evidence="1" id="KW-1133">Transmembrane helix</keyword>